<evidence type="ECO:0000313" key="2">
    <source>
        <dbReference type="EMBL" id="DAE18739.1"/>
    </source>
</evidence>
<sequence>MKFLKRIEELENRLDSQKRNINRLSGEIRGALREARKMECRNKELFVKGIKNSAKRAGYKTKILRVMITNDQTGKTLSVSDGDTTFTFVADEISHWLKR</sequence>
<organism evidence="2">
    <name type="scientific">Siphoviridae sp. ctXmm2</name>
    <dbReference type="NCBI Taxonomy" id="2825546"/>
    <lineage>
        <taxon>Viruses</taxon>
        <taxon>Duplodnaviria</taxon>
        <taxon>Heunggongvirae</taxon>
        <taxon>Uroviricota</taxon>
        <taxon>Caudoviricetes</taxon>
    </lineage>
</organism>
<accession>A0A8S5QIU7</accession>
<keyword evidence="1" id="KW-0175">Coiled coil</keyword>
<proteinExistence type="predicted"/>
<name>A0A8S5QIU7_9CAUD</name>
<protein>
    <submittedName>
        <fullName evidence="2">UPF0335 protein</fullName>
    </submittedName>
</protein>
<dbReference type="EMBL" id="BK015661">
    <property type="protein sequence ID" value="DAE18739.1"/>
    <property type="molecule type" value="Genomic_DNA"/>
</dbReference>
<reference evidence="2" key="1">
    <citation type="journal article" date="2021" name="Proc. Natl. Acad. Sci. U.S.A.">
        <title>A Catalog of Tens of Thousands of Viruses from Human Metagenomes Reveals Hidden Associations with Chronic Diseases.</title>
        <authorList>
            <person name="Tisza M.J."/>
            <person name="Buck C.B."/>
        </authorList>
    </citation>
    <scope>NUCLEOTIDE SEQUENCE</scope>
    <source>
        <strain evidence="2">CtXmm2</strain>
    </source>
</reference>
<feature type="coiled-coil region" evidence="1">
    <location>
        <begin position="7"/>
        <end position="41"/>
    </location>
</feature>
<evidence type="ECO:0000256" key="1">
    <source>
        <dbReference type="SAM" id="Coils"/>
    </source>
</evidence>